<sequence length="68" mass="7260">MDRFRASIAEDEVIDVAGLGQWIHVLVPTVSRASLLHVSVPTTVDVAAATAAASNGFKGREKRMNLVN</sequence>
<proteinExistence type="predicted"/>
<accession>A0AAD5NQY6</accession>
<keyword evidence="2" id="KW-1185">Reference proteome</keyword>
<protein>
    <submittedName>
        <fullName evidence="1">Uncharacterized protein</fullName>
    </submittedName>
</protein>
<organism evidence="1 2">
    <name type="scientific">Acer negundo</name>
    <name type="common">Box elder</name>
    <dbReference type="NCBI Taxonomy" id="4023"/>
    <lineage>
        <taxon>Eukaryota</taxon>
        <taxon>Viridiplantae</taxon>
        <taxon>Streptophyta</taxon>
        <taxon>Embryophyta</taxon>
        <taxon>Tracheophyta</taxon>
        <taxon>Spermatophyta</taxon>
        <taxon>Magnoliopsida</taxon>
        <taxon>eudicotyledons</taxon>
        <taxon>Gunneridae</taxon>
        <taxon>Pentapetalae</taxon>
        <taxon>rosids</taxon>
        <taxon>malvids</taxon>
        <taxon>Sapindales</taxon>
        <taxon>Sapindaceae</taxon>
        <taxon>Hippocastanoideae</taxon>
        <taxon>Acereae</taxon>
        <taxon>Acer</taxon>
    </lineage>
</organism>
<dbReference type="EMBL" id="JAJSOW010000103">
    <property type="protein sequence ID" value="KAI9175147.1"/>
    <property type="molecule type" value="Genomic_DNA"/>
</dbReference>
<dbReference type="AlphaFoldDB" id="A0AAD5NQY6"/>
<dbReference type="Proteomes" id="UP001064489">
    <property type="component" value="Chromosome 8"/>
</dbReference>
<reference evidence="1" key="2">
    <citation type="submission" date="2023-02" db="EMBL/GenBank/DDBJ databases">
        <authorList>
            <person name="Swenson N.G."/>
            <person name="Wegrzyn J.L."/>
            <person name="Mcevoy S.L."/>
        </authorList>
    </citation>
    <scope>NUCLEOTIDE SEQUENCE</scope>
    <source>
        <strain evidence="1">91603</strain>
        <tissue evidence="1">Leaf</tissue>
    </source>
</reference>
<evidence type="ECO:0000313" key="1">
    <source>
        <dbReference type="EMBL" id="KAI9175147.1"/>
    </source>
</evidence>
<name>A0AAD5NQY6_ACENE</name>
<evidence type="ECO:0000313" key="2">
    <source>
        <dbReference type="Proteomes" id="UP001064489"/>
    </source>
</evidence>
<gene>
    <name evidence="1" type="ORF">LWI28_028115</name>
</gene>
<reference evidence="1" key="1">
    <citation type="journal article" date="2022" name="Plant J.">
        <title>Strategies of tolerance reflected in two North American maple genomes.</title>
        <authorList>
            <person name="McEvoy S.L."/>
            <person name="Sezen U.U."/>
            <person name="Trouern-Trend A."/>
            <person name="McMahon S.M."/>
            <person name="Schaberg P.G."/>
            <person name="Yang J."/>
            <person name="Wegrzyn J.L."/>
            <person name="Swenson N.G."/>
        </authorList>
    </citation>
    <scope>NUCLEOTIDE SEQUENCE</scope>
    <source>
        <strain evidence="1">91603</strain>
    </source>
</reference>
<comment type="caution">
    <text evidence="1">The sequence shown here is derived from an EMBL/GenBank/DDBJ whole genome shotgun (WGS) entry which is preliminary data.</text>
</comment>